<dbReference type="PANTHER" id="PTHR11145:SF8">
    <property type="entry name" value="RE57120P"/>
    <property type="match status" value="1"/>
</dbReference>
<reference evidence="2" key="1">
    <citation type="journal article" date="2023" name="Mol. Biol. Evol.">
        <title>Third-Generation Sequencing Reveals the Adaptive Role of the Epigenome in Three Deep-Sea Polychaetes.</title>
        <authorList>
            <person name="Perez M."/>
            <person name="Aroh O."/>
            <person name="Sun Y."/>
            <person name="Lan Y."/>
            <person name="Juniper S.K."/>
            <person name="Young C.R."/>
            <person name="Angers B."/>
            <person name="Qian P.Y."/>
        </authorList>
    </citation>
    <scope>NUCLEOTIDE SEQUENCE</scope>
    <source>
        <strain evidence="2">R07B-5</strain>
    </source>
</reference>
<dbReference type="InterPro" id="IPR045068">
    <property type="entry name" value="BACURD1-3"/>
</dbReference>
<comment type="caution">
    <text evidence="2">The sequence shown here is derived from an EMBL/GenBank/DDBJ whole genome shotgun (WGS) entry which is preliminary data.</text>
</comment>
<evidence type="ECO:0000259" key="1">
    <source>
        <dbReference type="Pfam" id="PF02214"/>
    </source>
</evidence>
<dbReference type="InterPro" id="IPR003131">
    <property type="entry name" value="T1-type_BTB"/>
</dbReference>
<dbReference type="Pfam" id="PF02214">
    <property type="entry name" value="BTB_2"/>
    <property type="match status" value="1"/>
</dbReference>
<accession>A0AAD9JT32</accession>
<organism evidence="2 3">
    <name type="scientific">Ridgeia piscesae</name>
    <name type="common">Tubeworm</name>
    <dbReference type="NCBI Taxonomy" id="27915"/>
    <lineage>
        <taxon>Eukaryota</taxon>
        <taxon>Metazoa</taxon>
        <taxon>Spiralia</taxon>
        <taxon>Lophotrochozoa</taxon>
        <taxon>Annelida</taxon>
        <taxon>Polychaeta</taxon>
        <taxon>Sedentaria</taxon>
        <taxon>Canalipalpata</taxon>
        <taxon>Sabellida</taxon>
        <taxon>Siboglinidae</taxon>
        <taxon>Ridgeia</taxon>
    </lineage>
</organism>
<dbReference type="Proteomes" id="UP001209878">
    <property type="component" value="Unassembled WGS sequence"/>
</dbReference>
<dbReference type="EMBL" id="JAODUO010001774">
    <property type="protein sequence ID" value="KAK2158727.1"/>
    <property type="molecule type" value="Genomic_DNA"/>
</dbReference>
<evidence type="ECO:0000313" key="3">
    <source>
        <dbReference type="Proteomes" id="UP001209878"/>
    </source>
</evidence>
<feature type="domain" description="Potassium channel tetramerisation-type BTB" evidence="1">
    <location>
        <begin position="10"/>
        <end position="68"/>
    </location>
</feature>
<gene>
    <name evidence="2" type="ORF">NP493_1773g00040</name>
</gene>
<dbReference type="Gene3D" id="3.30.710.10">
    <property type="entry name" value="Potassium Channel Kv1.1, Chain A"/>
    <property type="match status" value="1"/>
</dbReference>
<dbReference type="InterPro" id="IPR011333">
    <property type="entry name" value="SKP1/BTB/POZ_sf"/>
</dbReference>
<name>A0AAD9JT32_RIDPI</name>
<dbReference type="AlphaFoldDB" id="A0AAD9JT32"/>
<sequence length="81" mass="9448">MWAAMFSGRHSVQREEDGSYFIDCDGTHFRYILNYLRDGGFRNDKQPSDVTIVRELLTEAQYYHLRGLVTVLKDIRESDGS</sequence>
<dbReference type="GO" id="GO:0051260">
    <property type="term" value="P:protein homooligomerization"/>
    <property type="evidence" value="ECO:0007669"/>
    <property type="project" value="InterPro"/>
</dbReference>
<keyword evidence="3" id="KW-1185">Reference proteome</keyword>
<proteinExistence type="predicted"/>
<protein>
    <recommendedName>
        <fullName evidence="1">Potassium channel tetramerisation-type BTB domain-containing protein</fullName>
    </recommendedName>
</protein>
<dbReference type="PANTHER" id="PTHR11145">
    <property type="entry name" value="BTB/POZ DOMAIN-CONTAINING ADAPTER FOR CUL3-MEDIATED RHOA DEGRADATION PROTEIN FAMILY MEMBER"/>
    <property type="match status" value="1"/>
</dbReference>
<dbReference type="SUPFAM" id="SSF54695">
    <property type="entry name" value="POZ domain"/>
    <property type="match status" value="1"/>
</dbReference>
<evidence type="ECO:0000313" key="2">
    <source>
        <dbReference type="EMBL" id="KAK2158727.1"/>
    </source>
</evidence>